<organism evidence="3 4">
    <name type="scientific">Brevibacterium yomogidense</name>
    <dbReference type="NCBI Taxonomy" id="946573"/>
    <lineage>
        <taxon>Bacteria</taxon>
        <taxon>Bacillati</taxon>
        <taxon>Actinomycetota</taxon>
        <taxon>Actinomycetes</taxon>
        <taxon>Micrococcales</taxon>
        <taxon>Brevibacteriaceae</taxon>
        <taxon>Brevibacterium</taxon>
    </lineage>
</organism>
<dbReference type="InterPro" id="IPR003869">
    <property type="entry name" value="Polysac_CapD-like"/>
</dbReference>
<comment type="similarity">
    <text evidence="1">Belongs to the polysaccharide synthase family.</text>
</comment>
<proteinExistence type="inferred from homology"/>
<dbReference type="Pfam" id="PF02719">
    <property type="entry name" value="Polysacc_synt_2"/>
    <property type="match status" value="1"/>
</dbReference>
<accession>A0A1X6WZW2</accession>
<keyword evidence="4" id="KW-1185">Reference proteome</keyword>
<reference evidence="4" key="1">
    <citation type="submission" date="2017-02" db="EMBL/GenBank/DDBJ databases">
        <authorList>
            <person name="Dridi B."/>
        </authorList>
    </citation>
    <scope>NUCLEOTIDE SEQUENCE [LARGE SCALE GENOMIC DNA]</scope>
    <source>
        <strain evidence="4">B Co 03.10</strain>
    </source>
</reference>
<protein>
    <submittedName>
        <fullName evidence="3">UDP-N-acetylglucosamine 4,6-dehydratase</fullName>
        <ecNumber evidence="3">4.2.1.-</ecNumber>
    </submittedName>
</protein>
<dbReference type="InterPro" id="IPR051203">
    <property type="entry name" value="Polysaccharide_Synthase-Rel"/>
</dbReference>
<feature type="domain" description="Polysaccharide biosynthesis protein CapD-like" evidence="2">
    <location>
        <begin position="13"/>
        <end position="287"/>
    </location>
</feature>
<dbReference type="PANTHER" id="PTHR43318">
    <property type="entry name" value="UDP-N-ACETYLGLUCOSAMINE 4,6-DEHYDRATASE"/>
    <property type="match status" value="1"/>
</dbReference>
<dbReference type="Proteomes" id="UP000196581">
    <property type="component" value="Unassembled WGS sequence"/>
</dbReference>
<evidence type="ECO:0000313" key="4">
    <source>
        <dbReference type="Proteomes" id="UP000196581"/>
    </source>
</evidence>
<dbReference type="SUPFAM" id="SSF51735">
    <property type="entry name" value="NAD(P)-binding Rossmann-fold domains"/>
    <property type="match status" value="1"/>
</dbReference>
<evidence type="ECO:0000313" key="3">
    <source>
        <dbReference type="EMBL" id="SLM91545.1"/>
    </source>
</evidence>
<gene>
    <name evidence="3" type="ORF">FM105_02690</name>
</gene>
<dbReference type="EMBL" id="FWFF01000002">
    <property type="protein sequence ID" value="SLM91545.1"/>
    <property type="molecule type" value="Genomic_DNA"/>
</dbReference>
<dbReference type="EC" id="4.2.1.-" evidence="3"/>
<sequence length="339" mass="37818">MDIDSAVIDGKSILVTGGSGSFGRRFIATLLERFEPARVVVFSRDELKQFEMQNLEPYKSHASVMRYFLGDVRDEARLRKAMEDVDIVVHAAALKQVPAAEYNPFEAVKTNVHGAENVVNASIAQNVSRVVALSTDKAAAPINLYGATKLASDKIFATANSHKGKRDITFSVVRYGNVLGSRGSVVPFFQEHARHGYLPITHEEMTRFNITLQMGVEFVLQSLARQWGGELFVPKIPSYRLTDVATAVAPGLEQRVVGIRPGEKLHEEMITSTDAMSTIEFDEYYVILPAYQVWDVDDFIANSAESPGKRREYGFQYNSGTNERFLTVDELRDQIATEL</sequence>
<dbReference type="PANTHER" id="PTHR43318:SF2">
    <property type="entry name" value="UDP-N-ACETYLGLUCOSAMINE 4,6-DEHYDRATASE (INVERTING)"/>
    <property type="match status" value="1"/>
</dbReference>
<name>A0A1X6WZW2_9MICO</name>
<dbReference type="InterPro" id="IPR036291">
    <property type="entry name" value="NAD(P)-bd_dom_sf"/>
</dbReference>
<dbReference type="CDD" id="cd05237">
    <property type="entry name" value="UDP_invert_4-6DH_SDR_e"/>
    <property type="match status" value="1"/>
</dbReference>
<dbReference type="NCBIfam" id="TIGR03589">
    <property type="entry name" value="PseB"/>
    <property type="match status" value="1"/>
</dbReference>
<dbReference type="RefSeq" id="WP_256970175.1">
    <property type="nucleotide sequence ID" value="NZ_FWFF01000002.1"/>
</dbReference>
<dbReference type="AlphaFoldDB" id="A0A1X6WZW2"/>
<keyword evidence="3" id="KW-0456">Lyase</keyword>
<evidence type="ECO:0000259" key="2">
    <source>
        <dbReference type="Pfam" id="PF02719"/>
    </source>
</evidence>
<dbReference type="GO" id="GO:0016829">
    <property type="term" value="F:lyase activity"/>
    <property type="evidence" value="ECO:0007669"/>
    <property type="project" value="UniProtKB-KW"/>
</dbReference>
<evidence type="ECO:0000256" key="1">
    <source>
        <dbReference type="ARBA" id="ARBA00007430"/>
    </source>
</evidence>
<dbReference type="InterPro" id="IPR020025">
    <property type="entry name" value="PseB"/>
</dbReference>
<dbReference type="Gene3D" id="3.40.50.720">
    <property type="entry name" value="NAD(P)-binding Rossmann-like Domain"/>
    <property type="match status" value="1"/>
</dbReference>